<dbReference type="RefSeq" id="WP_324772586.1">
    <property type="nucleotide sequence ID" value="NZ_BAAATS010000006.1"/>
</dbReference>
<dbReference type="EMBL" id="JAOZYB010000317">
    <property type="protein sequence ID" value="MEB3964720.1"/>
    <property type="molecule type" value="Genomic_DNA"/>
</dbReference>
<reference evidence="2 3" key="1">
    <citation type="submission" date="2022-10" db="EMBL/GenBank/DDBJ databases">
        <authorList>
            <person name="Xie J."/>
            <person name="Shen N."/>
        </authorList>
    </citation>
    <scope>NUCLEOTIDE SEQUENCE [LARGE SCALE GENOMIC DNA]</scope>
    <source>
        <strain evidence="2 3">DSM 41681</strain>
    </source>
</reference>
<dbReference type="InterPro" id="IPR046366">
    <property type="entry name" value="MPAB"/>
</dbReference>
<dbReference type="PANTHER" id="PTHR36124">
    <property type="match status" value="1"/>
</dbReference>
<name>A0ABU6CJ19_9ACTN</name>
<dbReference type="Proteomes" id="UP001352223">
    <property type="component" value="Unassembled WGS sequence"/>
</dbReference>
<dbReference type="PANTHER" id="PTHR36124:SF1">
    <property type="entry name" value="ER-BOUND OXYGENASE MPAB_MPAB'_RUBBER OXYGENASE CATALYTIC DOMAIN-CONTAINING PROTEIN"/>
    <property type="match status" value="1"/>
</dbReference>
<dbReference type="InterPro" id="IPR018713">
    <property type="entry name" value="MPAB/Lcp_cat_dom"/>
</dbReference>
<proteinExistence type="predicted"/>
<protein>
    <submittedName>
        <fullName evidence="2">DUF2236 domain-containing protein</fullName>
    </submittedName>
</protein>
<feature type="domain" description="ER-bound oxygenase mpaB/mpaB'/Rubber oxygenase catalytic" evidence="1">
    <location>
        <begin position="56"/>
        <end position="239"/>
    </location>
</feature>
<dbReference type="Pfam" id="PF09995">
    <property type="entry name" value="MPAB_Lcp_cat"/>
    <property type="match status" value="1"/>
</dbReference>
<organism evidence="2 3">
    <name type="scientific">Streptomyces kunmingensis</name>
    <dbReference type="NCBI Taxonomy" id="68225"/>
    <lineage>
        <taxon>Bacteria</taxon>
        <taxon>Bacillati</taxon>
        <taxon>Actinomycetota</taxon>
        <taxon>Actinomycetes</taxon>
        <taxon>Kitasatosporales</taxon>
        <taxon>Streptomycetaceae</taxon>
        <taxon>Streptomyces</taxon>
    </lineage>
</organism>
<accession>A0ABU6CJ19</accession>
<comment type="caution">
    <text evidence="2">The sequence shown here is derived from an EMBL/GenBank/DDBJ whole genome shotgun (WGS) entry which is preliminary data.</text>
</comment>
<keyword evidence="3" id="KW-1185">Reference proteome</keyword>
<evidence type="ECO:0000313" key="3">
    <source>
        <dbReference type="Proteomes" id="UP001352223"/>
    </source>
</evidence>
<evidence type="ECO:0000313" key="2">
    <source>
        <dbReference type="EMBL" id="MEB3964720.1"/>
    </source>
</evidence>
<gene>
    <name evidence="2" type="ORF">OKJ48_31480</name>
</gene>
<evidence type="ECO:0000259" key="1">
    <source>
        <dbReference type="Pfam" id="PF09995"/>
    </source>
</evidence>
<sequence>MGRYSRLREIRRMDPERDYERIHKLISQYEFPWDYNQGIGVAFLRDYGVPRISRLLDHTQEFERAGQKRYDDTVLFAFEMTEDGFDSERGRAAARHLNRVHGRYDIANEDFRYVLATTVVGPKRWIDAYGWRPLCANETQALALVGHKMGLLMGIRDVPRSYADFEKLMDDYEREMFAYDPANRRVVTATFRVIASWYPGPLRPLVARFSLAVLDEPLLRALGYRPQPRWVQSLSVRALRARSAFVRLLPPRPNRRPRLPEPRTYPFGYTLDDLGPHWAHGRPLRPLPDETQG</sequence>